<dbReference type="Gene3D" id="2.130.10.10">
    <property type="entry name" value="YVTN repeat-like/Quinoprotein amine dehydrogenase"/>
    <property type="match status" value="4"/>
</dbReference>
<dbReference type="PANTHER" id="PTHR19848:SF8">
    <property type="entry name" value="F-BOX AND WD REPEAT DOMAIN CONTAINING 7"/>
    <property type="match status" value="1"/>
</dbReference>
<name>A0A8R2R6H1_BOMMO</name>
<dbReference type="EnsemblMetazoa" id="XM_038018617.1">
    <property type="protein sequence ID" value="XP_037874545.1"/>
    <property type="gene ID" value="LOC101745180"/>
</dbReference>
<dbReference type="InterPro" id="IPR036322">
    <property type="entry name" value="WD40_repeat_dom_sf"/>
</dbReference>
<evidence type="ECO:0000256" key="1">
    <source>
        <dbReference type="ARBA" id="ARBA00022574"/>
    </source>
</evidence>
<accession>A0A8R2R6H1</accession>
<dbReference type="PROSITE" id="PS50294">
    <property type="entry name" value="WD_REPEATS_REGION"/>
    <property type="match status" value="5"/>
</dbReference>
<dbReference type="InterPro" id="IPR013083">
    <property type="entry name" value="Znf_RING/FYVE/PHD"/>
</dbReference>
<keyword evidence="1 3" id="KW-0853">WD repeat</keyword>
<dbReference type="PRINTS" id="PR00320">
    <property type="entry name" value="GPROTEINBRPT"/>
</dbReference>
<organism evidence="5 6">
    <name type="scientific">Bombyx mori</name>
    <name type="common">Silk moth</name>
    <dbReference type="NCBI Taxonomy" id="7091"/>
    <lineage>
        <taxon>Eukaryota</taxon>
        <taxon>Metazoa</taxon>
        <taxon>Ecdysozoa</taxon>
        <taxon>Arthropoda</taxon>
        <taxon>Hexapoda</taxon>
        <taxon>Insecta</taxon>
        <taxon>Pterygota</taxon>
        <taxon>Neoptera</taxon>
        <taxon>Endopterygota</taxon>
        <taxon>Lepidoptera</taxon>
        <taxon>Glossata</taxon>
        <taxon>Ditrysia</taxon>
        <taxon>Bombycoidea</taxon>
        <taxon>Bombycidae</taxon>
        <taxon>Bombycinae</taxon>
        <taxon>Bombyx</taxon>
    </lineage>
</organism>
<dbReference type="InterPro" id="IPR003613">
    <property type="entry name" value="Ubox_domain"/>
</dbReference>
<keyword evidence="6" id="KW-1185">Reference proteome</keyword>
<dbReference type="Proteomes" id="UP000005204">
    <property type="component" value="Unassembled WGS sequence"/>
</dbReference>
<dbReference type="InterPro" id="IPR020472">
    <property type="entry name" value="WD40_PAC1"/>
</dbReference>
<proteinExistence type="predicted"/>
<dbReference type="InterPro" id="IPR001680">
    <property type="entry name" value="WD40_rpt"/>
</dbReference>
<dbReference type="CDD" id="cd00200">
    <property type="entry name" value="WD40"/>
    <property type="match status" value="1"/>
</dbReference>
<dbReference type="Gene3D" id="3.30.40.10">
    <property type="entry name" value="Zinc/RING finger domain, C3HC4 (zinc finger)"/>
    <property type="match status" value="1"/>
</dbReference>
<feature type="repeat" description="WD" evidence="3">
    <location>
        <begin position="511"/>
        <end position="541"/>
    </location>
</feature>
<feature type="repeat" description="WD" evidence="3">
    <location>
        <begin position="281"/>
        <end position="314"/>
    </location>
</feature>
<dbReference type="Pfam" id="PF04564">
    <property type="entry name" value="U-box"/>
    <property type="match status" value="1"/>
</dbReference>
<dbReference type="PROSITE" id="PS00678">
    <property type="entry name" value="WD_REPEATS_1"/>
    <property type="match status" value="2"/>
</dbReference>
<dbReference type="SMART" id="SM00320">
    <property type="entry name" value="WD40"/>
    <property type="match status" value="13"/>
</dbReference>
<dbReference type="PANTHER" id="PTHR19848">
    <property type="entry name" value="WD40 REPEAT PROTEIN"/>
    <property type="match status" value="1"/>
</dbReference>
<sequence length="879" mass="92750">MDVAEPTLVQALRSHRGEVTCVDASIARMVTGGGDRTIRLWRWRAGAGWEEAAAAPAAHRYGITAARFAPTGVLIASGGVDGNLRVWCGRSLAARRLLSAPSAVAVRALCWAAEGARLLAGHDDGSLCVWNVSRGALLSRLTAHEGALHAVSVLARGALLLTTCTHGVLKVFDLAEVCTSGLDGSMVALEWRDGVHDLGALCADATEDGALCATGGHDARVCVWRAVREGGVWSVRGAGVLEGHTAAVTSLRWASPLLASGSLDRTARLWSSAEGACLRVVHAHPRYLTSVVLAPDNAYLITGSNDKSIRMWSLGSFSLSDELEPACETLSHFALGDLEGIGPVEEEGPEEESPARAEECGDAQLVATVPLAHAGAVNCIAVSGRRLATASSDGSVKIFRWEEETSELVEEHVLEGHQYPVLAVDFGAAGQLLLSAGLDGCAYVWDVETGVMLRSLCVPSGSGEGGETGGGGVRGARVSPHRPPLLLLATDDGLAPLWSLASSDPAPRHVYTGHSEAVTCCAWSADGRLLATGAASGELRLHTPPPAALTLHHDSHAHDLGVQSCDFASPAAILELPQDGYFLATGGNDSLLKLWLIRLNEDGDRAEVRLVRQVEAHGGGVSCVRWGGAGALVSAGADRWARVWRGAGLEAHAAAEGSGAGGALAAALFADLLAVGSLGGALAVWRVPPPAARAEDDCTAPRFWGLAGVTRWLHEYIIHPPGALMTHEEKTVLMRRAQDLALTGAQLLDVPVDELLDDLGYGEAAPEDGQECSKQELERAETRPRLRAELDWLRTDTTLLPSAAAPHRLRCPLTHRVLREPARAPDGFTYERAAIVQWFIAAEGAVSPVSGRRMRSVLVSPNYSLRDQLRTFIQENSSV</sequence>
<dbReference type="GeneID" id="101745180"/>
<feature type="repeat" description="WD" evidence="3">
    <location>
        <begin position="12"/>
        <end position="41"/>
    </location>
</feature>
<keyword evidence="2" id="KW-0677">Repeat</keyword>
<dbReference type="GO" id="GO:0016567">
    <property type="term" value="P:protein ubiquitination"/>
    <property type="evidence" value="ECO:0007669"/>
    <property type="project" value="InterPro"/>
</dbReference>
<reference evidence="5" key="2">
    <citation type="submission" date="2022-06" db="UniProtKB">
        <authorList>
            <consortium name="EnsemblMetazoa"/>
        </authorList>
    </citation>
    <scope>IDENTIFICATION</scope>
    <source>
        <strain evidence="5">p50T (Dazao)</strain>
    </source>
</reference>
<dbReference type="InterPro" id="IPR015943">
    <property type="entry name" value="WD40/YVTN_repeat-like_dom_sf"/>
</dbReference>
<dbReference type="SUPFAM" id="SSF57850">
    <property type="entry name" value="RING/U-box"/>
    <property type="match status" value="1"/>
</dbReference>
<dbReference type="SUPFAM" id="SSF50998">
    <property type="entry name" value="Quinoprotein alcohol dehydrogenase-like"/>
    <property type="match status" value="1"/>
</dbReference>
<feature type="repeat" description="WD" evidence="3">
    <location>
        <begin position="106"/>
        <end position="140"/>
    </location>
</feature>
<dbReference type="InterPro" id="IPR011047">
    <property type="entry name" value="Quinoprotein_ADH-like_sf"/>
</dbReference>
<protein>
    <recommendedName>
        <fullName evidence="4">U-box domain-containing protein</fullName>
    </recommendedName>
</protein>
<dbReference type="CDD" id="cd16655">
    <property type="entry name" value="RING-Ubox_WDSUB1-like"/>
    <property type="match status" value="1"/>
</dbReference>
<evidence type="ECO:0000259" key="4">
    <source>
        <dbReference type="PROSITE" id="PS51698"/>
    </source>
</evidence>
<feature type="repeat" description="WD" evidence="3">
    <location>
        <begin position="56"/>
        <end position="87"/>
    </location>
</feature>
<dbReference type="InterPro" id="IPR019775">
    <property type="entry name" value="WD40_repeat_CS"/>
</dbReference>
<dbReference type="SUPFAM" id="SSF50978">
    <property type="entry name" value="WD40 repeat-like"/>
    <property type="match status" value="1"/>
</dbReference>
<feature type="domain" description="U-box" evidence="4">
    <location>
        <begin position="804"/>
        <end position="879"/>
    </location>
</feature>
<dbReference type="SMART" id="SM00504">
    <property type="entry name" value="Ubox"/>
    <property type="match status" value="1"/>
</dbReference>
<evidence type="ECO:0000313" key="5">
    <source>
        <dbReference type="EnsemblMetazoa" id="XP_037874545.1"/>
    </source>
</evidence>
<feature type="repeat" description="WD" evidence="3">
    <location>
        <begin position="414"/>
        <end position="455"/>
    </location>
</feature>
<dbReference type="Pfam" id="PF00400">
    <property type="entry name" value="WD40"/>
    <property type="match status" value="10"/>
</dbReference>
<dbReference type="PROSITE" id="PS50082">
    <property type="entry name" value="WD_REPEATS_2"/>
    <property type="match status" value="7"/>
</dbReference>
<feature type="repeat" description="WD" evidence="3">
    <location>
        <begin position="241"/>
        <end position="280"/>
    </location>
</feature>
<dbReference type="AlphaFoldDB" id="A0A8R2R6H1"/>
<dbReference type="RefSeq" id="XP_037874545.1">
    <property type="nucleotide sequence ID" value="XM_038018617.2"/>
</dbReference>
<evidence type="ECO:0000313" key="6">
    <source>
        <dbReference type="Proteomes" id="UP000005204"/>
    </source>
</evidence>
<evidence type="ECO:0000256" key="3">
    <source>
        <dbReference type="PROSITE-ProRule" id="PRU00221"/>
    </source>
</evidence>
<dbReference type="GO" id="GO:0004842">
    <property type="term" value="F:ubiquitin-protein transferase activity"/>
    <property type="evidence" value="ECO:0007669"/>
    <property type="project" value="InterPro"/>
</dbReference>
<dbReference type="PROSITE" id="PS51698">
    <property type="entry name" value="U_BOX"/>
    <property type="match status" value="1"/>
</dbReference>
<dbReference type="KEGG" id="bmor:101745180"/>
<evidence type="ECO:0000256" key="2">
    <source>
        <dbReference type="ARBA" id="ARBA00022737"/>
    </source>
</evidence>
<reference evidence="6" key="1">
    <citation type="journal article" date="2008" name="Insect Biochem. Mol. Biol.">
        <title>The genome of a lepidopteran model insect, the silkworm Bombyx mori.</title>
        <authorList>
            <consortium name="International Silkworm Genome Consortium"/>
        </authorList>
    </citation>
    <scope>NUCLEOTIDE SEQUENCE [LARGE SCALE GENOMIC DNA]</scope>
    <source>
        <strain evidence="6">p50T</strain>
    </source>
</reference>